<dbReference type="PANTHER" id="PTHR11360">
    <property type="entry name" value="MONOCARBOXYLATE TRANSPORTER"/>
    <property type="match status" value="1"/>
</dbReference>
<dbReference type="InterPro" id="IPR011701">
    <property type="entry name" value="MFS"/>
</dbReference>
<feature type="domain" description="Major facilitator superfamily (MFS) profile" evidence="2">
    <location>
        <begin position="23"/>
        <end position="438"/>
    </location>
</feature>
<dbReference type="GO" id="GO:0022857">
    <property type="term" value="F:transmembrane transporter activity"/>
    <property type="evidence" value="ECO:0007669"/>
    <property type="project" value="InterPro"/>
</dbReference>
<dbReference type="InterPro" id="IPR050327">
    <property type="entry name" value="Proton-linked_MCT"/>
</dbReference>
<dbReference type="Gene3D" id="1.20.1250.20">
    <property type="entry name" value="MFS general substrate transporter like domains"/>
    <property type="match status" value="2"/>
</dbReference>
<feature type="transmembrane region" description="Helical" evidence="1">
    <location>
        <begin position="118"/>
        <end position="137"/>
    </location>
</feature>
<accession>A0A0M0BTA7</accession>
<dbReference type="Proteomes" id="UP000037210">
    <property type="component" value="Unassembled WGS sequence"/>
</dbReference>
<sequence>MGDEGGNGGTIADGAEKGGIFFGWWTVLATAVISAWSWGTWGYGFGAYFKPLQAEFGWTRAQISAAYSLNKLEGGLEGPWGGVFTDRYGPRTVAVLGNFIAGLGLCLMFFLTSLWQYILIWGLVVSMGFNLGTIDPLEKALSDWFVRRRGKALGLGRVGLSLGGTFGPPFMTLLLILYGWRAAFLLAGILTWIICVPTTWFLVKPHRPEYYGLMPDGVTSGGGAVGCAAALIADGEEYARGVGEVEFTLRQAMRTKAFWILTGYEVLYSLFWASIGVHQIPHLTDMGIDPLAAATVLGFMVLMSAPGRVVGGFLCDRVPINSLRYVVIAGYSLQALGMFILINARAMWMVYLFTVLTGFGGGIGWTSRALLRGRFFGRKAFATIYGTIVMIALPATIIAPIYVGWVYDLTRSYAAAFTQSLILLLIVIGSFFFLKPPKPPDKVTKITDFL</sequence>
<evidence type="ECO:0000313" key="4">
    <source>
        <dbReference type="Proteomes" id="UP000037210"/>
    </source>
</evidence>
<evidence type="ECO:0000256" key="1">
    <source>
        <dbReference type="SAM" id="Phobius"/>
    </source>
</evidence>
<dbReference type="InterPro" id="IPR020846">
    <property type="entry name" value="MFS_dom"/>
</dbReference>
<organism evidence="3 4">
    <name type="scientific">miscellaneous Crenarchaeota group-15 archaeon DG-45</name>
    <dbReference type="NCBI Taxonomy" id="1685127"/>
    <lineage>
        <taxon>Archaea</taxon>
        <taxon>Candidatus Bathyarchaeota</taxon>
        <taxon>MCG-15</taxon>
    </lineage>
</organism>
<feature type="transmembrane region" description="Helical" evidence="1">
    <location>
        <begin position="383"/>
        <end position="407"/>
    </location>
</feature>
<dbReference type="Pfam" id="PF07690">
    <property type="entry name" value="MFS_1"/>
    <property type="match status" value="1"/>
</dbReference>
<dbReference type="SUPFAM" id="SSF103473">
    <property type="entry name" value="MFS general substrate transporter"/>
    <property type="match status" value="1"/>
</dbReference>
<evidence type="ECO:0000259" key="2">
    <source>
        <dbReference type="PROSITE" id="PS50850"/>
    </source>
</evidence>
<dbReference type="CDD" id="cd17355">
    <property type="entry name" value="MFS_YcxA_like"/>
    <property type="match status" value="1"/>
</dbReference>
<reference evidence="3 4" key="1">
    <citation type="submission" date="2015-06" db="EMBL/GenBank/DDBJ databases">
        <title>New insights into the roles of widespread benthic archaea in carbon and nitrogen cycling.</title>
        <authorList>
            <person name="Lazar C.S."/>
            <person name="Baker B.J."/>
            <person name="Seitz K.W."/>
            <person name="Hyde A.S."/>
            <person name="Dick G.J."/>
            <person name="Hinrichs K.-U."/>
            <person name="Teske A.P."/>
        </authorList>
    </citation>
    <scope>NUCLEOTIDE SEQUENCE [LARGE SCALE GENOMIC DNA]</scope>
    <source>
        <strain evidence="3">DG-45</strain>
    </source>
</reference>
<dbReference type="InterPro" id="IPR036259">
    <property type="entry name" value="MFS_trans_sf"/>
</dbReference>
<keyword evidence="1" id="KW-1133">Transmembrane helix</keyword>
<feature type="transmembrane region" description="Helical" evidence="1">
    <location>
        <begin position="323"/>
        <end position="342"/>
    </location>
</feature>
<dbReference type="AlphaFoldDB" id="A0A0M0BTA7"/>
<feature type="transmembrane region" description="Helical" evidence="1">
    <location>
        <begin position="184"/>
        <end position="203"/>
    </location>
</feature>
<feature type="transmembrane region" description="Helical" evidence="1">
    <location>
        <begin position="158"/>
        <end position="178"/>
    </location>
</feature>
<feature type="transmembrane region" description="Helical" evidence="1">
    <location>
        <begin position="257"/>
        <end position="280"/>
    </location>
</feature>
<name>A0A0M0BTA7_9ARCH</name>
<dbReference type="PROSITE" id="PS50850">
    <property type="entry name" value="MFS"/>
    <property type="match status" value="1"/>
</dbReference>
<feature type="transmembrane region" description="Helical" evidence="1">
    <location>
        <begin position="348"/>
        <end position="371"/>
    </location>
</feature>
<proteinExistence type="predicted"/>
<protein>
    <recommendedName>
        <fullName evidence="2">Major facilitator superfamily (MFS) profile domain-containing protein</fullName>
    </recommendedName>
</protein>
<evidence type="ECO:0000313" key="3">
    <source>
        <dbReference type="EMBL" id="KON31590.1"/>
    </source>
</evidence>
<comment type="caution">
    <text evidence="3">The sequence shown here is derived from an EMBL/GenBank/DDBJ whole genome shotgun (WGS) entry which is preliminary data.</text>
</comment>
<feature type="transmembrane region" description="Helical" evidence="1">
    <location>
        <begin position="413"/>
        <end position="434"/>
    </location>
</feature>
<dbReference type="EMBL" id="LFWZ01000001">
    <property type="protein sequence ID" value="KON31590.1"/>
    <property type="molecule type" value="Genomic_DNA"/>
</dbReference>
<keyword evidence="1" id="KW-0472">Membrane</keyword>
<feature type="transmembrane region" description="Helical" evidence="1">
    <location>
        <begin position="93"/>
        <end position="112"/>
    </location>
</feature>
<feature type="transmembrane region" description="Helical" evidence="1">
    <location>
        <begin position="20"/>
        <end position="41"/>
    </location>
</feature>
<keyword evidence="1" id="KW-0812">Transmembrane</keyword>
<feature type="transmembrane region" description="Helical" evidence="1">
    <location>
        <begin position="292"/>
        <end position="311"/>
    </location>
</feature>
<gene>
    <name evidence="3" type="ORF">AC482_00085</name>
</gene>
<dbReference type="PANTHER" id="PTHR11360:SF290">
    <property type="entry name" value="MONOCARBOXYLATE MFS PERMEASE"/>
    <property type="match status" value="1"/>
</dbReference>